<evidence type="ECO:0000313" key="3">
    <source>
        <dbReference type="Proteomes" id="UP000800235"/>
    </source>
</evidence>
<keyword evidence="1" id="KW-0732">Signal</keyword>
<feature type="chain" id="PRO_5040178859" evidence="1">
    <location>
        <begin position="22"/>
        <end position="139"/>
    </location>
</feature>
<keyword evidence="3" id="KW-1185">Reference proteome</keyword>
<dbReference type="Proteomes" id="UP000800235">
    <property type="component" value="Unassembled WGS sequence"/>
</dbReference>
<gene>
    <name evidence="2" type="ORF">EJ08DRAFT_739216</name>
</gene>
<accession>A0A9P4NEV6</accession>
<evidence type="ECO:0000256" key="1">
    <source>
        <dbReference type="SAM" id="SignalP"/>
    </source>
</evidence>
<reference evidence="2" key="1">
    <citation type="journal article" date="2020" name="Stud. Mycol.">
        <title>101 Dothideomycetes genomes: a test case for predicting lifestyles and emergence of pathogens.</title>
        <authorList>
            <person name="Haridas S."/>
            <person name="Albert R."/>
            <person name="Binder M."/>
            <person name="Bloem J."/>
            <person name="Labutti K."/>
            <person name="Salamov A."/>
            <person name="Andreopoulos B."/>
            <person name="Baker S."/>
            <person name="Barry K."/>
            <person name="Bills G."/>
            <person name="Bluhm B."/>
            <person name="Cannon C."/>
            <person name="Castanera R."/>
            <person name="Culley D."/>
            <person name="Daum C."/>
            <person name="Ezra D."/>
            <person name="Gonzalez J."/>
            <person name="Henrissat B."/>
            <person name="Kuo A."/>
            <person name="Liang C."/>
            <person name="Lipzen A."/>
            <person name="Lutzoni F."/>
            <person name="Magnuson J."/>
            <person name="Mondo S."/>
            <person name="Nolan M."/>
            <person name="Ohm R."/>
            <person name="Pangilinan J."/>
            <person name="Park H.-J."/>
            <person name="Ramirez L."/>
            <person name="Alfaro M."/>
            <person name="Sun H."/>
            <person name="Tritt A."/>
            <person name="Yoshinaga Y."/>
            <person name="Zwiers L.-H."/>
            <person name="Turgeon B."/>
            <person name="Goodwin S."/>
            <person name="Spatafora J."/>
            <person name="Crous P."/>
            <person name="Grigoriev I."/>
        </authorList>
    </citation>
    <scope>NUCLEOTIDE SEQUENCE</scope>
    <source>
        <strain evidence="2">CBS 130266</strain>
    </source>
</reference>
<sequence>MMDLKLFLFMAIAILLTLTSAAPTSNTSPVIRSSDISIPQSNHLEKRLGVAVDLCHDINFQNCDRNVHIDDRRCYFLNPDQFGGSKGLSSVGFGGHMWCTLYSTFDCHGSEITLRGEARDLRNLGFNNVAMGILCHRDD</sequence>
<comment type="caution">
    <text evidence="2">The sequence shown here is derived from an EMBL/GenBank/DDBJ whole genome shotgun (WGS) entry which is preliminary data.</text>
</comment>
<organism evidence="2 3">
    <name type="scientific">Tothia fuscella</name>
    <dbReference type="NCBI Taxonomy" id="1048955"/>
    <lineage>
        <taxon>Eukaryota</taxon>
        <taxon>Fungi</taxon>
        <taxon>Dikarya</taxon>
        <taxon>Ascomycota</taxon>
        <taxon>Pezizomycotina</taxon>
        <taxon>Dothideomycetes</taxon>
        <taxon>Pleosporomycetidae</taxon>
        <taxon>Venturiales</taxon>
        <taxon>Cylindrosympodiaceae</taxon>
        <taxon>Tothia</taxon>
    </lineage>
</organism>
<dbReference type="EMBL" id="MU007131">
    <property type="protein sequence ID" value="KAF2418233.1"/>
    <property type="molecule type" value="Genomic_DNA"/>
</dbReference>
<feature type="signal peptide" evidence="1">
    <location>
        <begin position="1"/>
        <end position="21"/>
    </location>
</feature>
<proteinExistence type="predicted"/>
<evidence type="ECO:0000313" key="2">
    <source>
        <dbReference type="EMBL" id="KAF2418233.1"/>
    </source>
</evidence>
<protein>
    <submittedName>
        <fullName evidence="2">Uncharacterized protein</fullName>
    </submittedName>
</protein>
<name>A0A9P4NEV6_9PEZI</name>
<dbReference type="AlphaFoldDB" id="A0A9P4NEV6"/>